<dbReference type="EMBL" id="LAZR01003720">
    <property type="protein sequence ID" value="KKN15366.1"/>
    <property type="molecule type" value="Genomic_DNA"/>
</dbReference>
<reference evidence="2" key="1">
    <citation type="journal article" date="2015" name="Nature">
        <title>Complex archaea that bridge the gap between prokaryotes and eukaryotes.</title>
        <authorList>
            <person name="Spang A."/>
            <person name="Saw J.H."/>
            <person name="Jorgensen S.L."/>
            <person name="Zaremba-Niedzwiedzka K."/>
            <person name="Martijn J."/>
            <person name="Lind A.E."/>
            <person name="van Eijk R."/>
            <person name="Schleper C."/>
            <person name="Guy L."/>
            <person name="Ettema T.J."/>
        </authorList>
    </citation>
    <scope>NUCLEOTIDE SEQUENCE</scope>
</reference>
<sequence>MTPLQFIEESNRIEGIEGVTIEEVKEFKRFMLLDEITDTELEKFVSIYQPKAKLRDTFGLNVKVGGHFPPSGGPDIRIALRGLLKDIQVGQLTPWEAHVRYESLHPFTDGNGRSGRMLWAWQMGKGGLGLGFLHAFYYQTLENKQRAW</sequence>
<feature type="domain" description="Fido" evidence="1">
    <location>
        <begin position="19"/>
        <end position="148"/>
    </location>
</feature>
<evidence type="ECO:0000313" key="2">
    <source>
        <dbReference type="EMBL" id="KKN15366.1"/>
    </source>
</evidence>
<dbReference type="Pfam" id="PF02661">
    <property type="entry name" value="Fic"/>
    <property type="match status" value="1"/>
</dbReference>
<organism evidence="2">
    <name type="scientific">marine sediment metagenome</name>
    <dbReference type="NCBI Taxonomy" id="412755"/>
    <lineage>
        <taxon>unclassified sequences</taxon>
        <taxon>metagenomes</taxon>
        <taxon>ecological metagenomes</taxon>
    </lineage>
</organism>
<dbReference type="PROSITE" id="PS51459">
    <property type="entry name" value="FIDO"/>
    <property type="match status" value="1"/>
</dbReference>
<dbReference type="Gene3D" id="1.10.3290.10">
    <property type="entry name" value="Fido-like domain"/>
    <property type="match status" value="1"/>
</dbReference>
<dbReference type="InterPro" id="IPR003812">
    <property type="entry name" value="Fido"/>
</dbReference>
<dbReference type="SUPFAM" id="SSF140931">
    <property type="entry name" value="Fic-like"/>
    <property type="match status" value="1"/>
</dbReference>
<evidence type="ECO:0000259" key="1">
    <source>
        <dbReference type="PROSITE" id="PS51459"/>
    </source>
</evidence>
<accession>A0A0F9QQF8</accession>
<name>A0A0F9QQF8_9ZZZZ</name>
<dbReference type="InterPro" id="IPR036597">
    <property type="entry name" value="Fido-like_dom_sf"/>
</dbReference>
<protein>
    <recommendedName>
        <fullName evidence="1">Fido domain-containing protein</fullName>
    </recommendedName>
</protein>
<dbReference type="AlphaFoldDB" id="A0A0F9QQF8"/>
<gene>
    <name evidence="2" type="ORF">LCGC14_0986840</name>
</gene>
<proteinExistence type="predicted"/>
<comment type="caution">
    <text evidence="2">The sequence shown here is derived from an EMBL/GenBank/DDBJ whole genome shotgun (WGS) entry which is preliminary data.</text>
</comment>